<sequence length="99" mass="11318">MSEQAAAYRNARACSSRRHRTSFLPSAPSCSIRCQLLQIWRRSGLQRRRRRRPDLRHLTAHTLHAAVSPWPLHTSPSYGMFGPPPSHMVLDCTDLLEPC</sequence>
<accession>A0A0A9DP17</accession>
<protein>
    <submittedName>
        <fullName evidence="1">Uncharacterized protein</fullName>
    </submittedName>
</protein>
<dbReference type="AlphaFoldDB" id="A0A0A9DP17"/>
<dbReference type="EMBL" id="GBRH01210490">
    <property type="protein sequence ID" value="JAD87405.1"/>
    <property type="molecule type" value="Transcribed_RNA"/>
</dbReference>
<reference evidence="1" key="2">
    <citation type="journal article" date="2015" name="Data Brief">
        <title>Shoot transcriptome of the giant reed, Arundo donax.</title>
        <authorList>
            <person name="Barrero R.A."/>
            <person name="Guerrero F.D."/>
            <person name="Moolhuijzen P."/>
            <person name="Goolsby J.A."/>
            <person name="Tidwell J."/>
            <person name="Bellgard S.E."/>
            <person name="Bellgard M.I."/>
        </authorList>
    </citation>
    <scope>NUCLEOTIDE SEQUENCE</scope>
    <source>
        <tissue evidence="1">Shoot tissue taken approximately 20 cm above the soil surface</tissue>
    </source>
</reference>
<reference evidence="1" key="1">
    <citation type="submission" date="2014-09" db="EMBL/GenBank/DDBJ databases">
        <authorList>
            <person name="Magalhaes I.L.F."/>
            <person name="Oliveira U."/>
            <person name="Santos F.R."/>
            <person name="Vidigal T.H.D.A."/>
            <person name="Brescovit A.D."/>
            <person name="Santos A.J."/>
        </authorList>
    </citation>
    <scope>NUCLEOTIDE SEQUENCE</scope>
    <source>
        <tissue evidence="1">Shoot tissue taken approximately 20 cm above the soil surface</tissue>
    </source>
</reference>
<evidence type="ECO:0000313" key="1">
    <source>
        <dbReference type="EMBL" id="JAD87405.1"/>
    </source>
</evidence>
<name>A0A0A9DP17_ARUDO</name>
<proteinExistence type="predicted"/>
<organism evidence="1">
    <name type="scientific">Arundo donax</name>
    <name type="common">Giant reed</name>
    <name type="synonym">Donax arundinaceus</name>
    <dbReference type="NCBI Taxonomy" id="35708"/>
    <lineage>
        <taxon>Eukaryota</taxon>
        <taxon>Viridiplantae</taxon>
        <taxon>Streptophyta</taxon>
        <taxon>Embryophyta</taxon>
        <taxon>Tracheophyta</taxon>
        <taxon>Spermatophyta</taxon>
        <taxon>Magnoliopsida</taxon>
        <taxon>Liliopsida</taxon>
        <taxon>Poales</taxon>
        <taxon>Poaceae</taxon>
        <taxon>PACMAD clade</taxon>
        <taxon>Arundinoideae</taxon>
        <taxon>Arundineae</taxon>
        <taxon>Arundo</taxon>
    </lineage>
</organism>